<proteinExistence type="predicted"/>
<sequence>MGTTQRPQCRSPRDAATSPQAPPAAIYTGADPALEPETTANHSPSRGPTEQGGPGPSKQPTTGSEPAHTKAPSPGHRESPIDQRAETECGGEEIGPTFDGGPKLIQEREQPKTQTDTKTGAHSHNQTFPPSKTHNNERRTLTHTPHTYTILPGPGTGPASDTSPQQPPVPIWRGGHEHELFSIL</sequence>
<keyword evidence="3" id="KW-1185">Reference proteome</keyword>
<evidence type="ECO:0000256" key="1">
    <source>
        <dbReference type="SAM" id="MobiDB-lite"/>
    </source>
</evidence>
<feature type="compositionally biased region" description="Polar residues" evidence="1">
    <location>
        <begin position="38"/>
        <end position="48"/>
    </location>
</feature>
<accession>A0ABV0V1N7</accession>
<dbReference type="EMBL" id="JAHRIQ010093343">
    <property type="protein sequence ID" value="MEQ2251296.1"/>
    <property type="molecule type" value="Genomic_DNA"/>
</dbReference>
<evidence type="ECO:0000313" key="2">
    <source>
        <dbReference type="EMBL" id="MEQ2251296.1"/>
    </source>
</evidence>
<protein>
    <submittedName>
        <fullName evidence="2">Uncharacterized protein</fullName>
    </submittedName>
</protein>
<feature type="compositionally biased region" description="Polar residues" evidence="1">
    <location>
        <begin position="112"/>
        <end position="133"/>
    </location>
</feature>
<feature type="compositionally biased region" description="Basic and acidic residues" evidence="1">
    <location>
        <begin position="75"/>
        <end position="87"/>
    </location>
</feature>
<gene>
    <name evidence="2" type="ORF">ILYODFUR_009457</name>
</gene>
<feature type="region of interest" description="Disordered" evidence="1">
    <location>
        <begin position="1"/>
        <end position="173"/>
    </location>
</feature>
<evidence type="ECO:0000313" key="3">
    <source>
        <dbReference type="Proteomes" id="UP001482620"/>
    </source>
</evidence>
<reference evidence="2 3" key="1">
    <citation type="submission" date="2021-06" db="EMBL/GenBank/DDBJ databases">
        <authorList>
            <person name="Palmer J.M."/>
        </authorList>
    </citation>
    <scope>NUCLEOTIDE SEQUENCE [LARGE SCALE GENOMIC DNA]</scope>
    <source>
        <strain evidence="3">if_2019</strain>
        <tissue evidence="2">Muscle</tissue>
    </source>
</reference>
<name>A0ABV0V1N7_9TELE</name>
<organism evidence="2 3">
    <name type="scientific">Ilyodon furcidens</name>
    <name type="common">goldbreast splitfin</name>
    <dbReference type="NCBI Taxonomy" id="33524"/>
    <lineage>
        <taxon>Eukaryota</taxon>
        <taxon>Metazoa</taxon>
        <taxon>Chordata</taxon>
        <taxon>Craniata</taxon>
        <taxon>Vertebrata</taxon>
        <taxon>Euteleostomi</taxon>
        <taxon>Actinopterygii</taxon>
        <taxon>Neopterygii</taxon>
        <taxon>Teleostei</taxon>
        <taxon>Neoteleostei</taxon>
        <taxon>Acanthomorphata</taxon>
        <taxon>Ovalentaria</taxon>
        <taxon>Atherinomorphae</taxon>
        <taxon>Cyprinodontiformes</taxon>
        <taxon>Goodeidae</taxon>
        <taxon>Ilyodon</taxon>
    </lineage>
</organism>
<dbReference type="Proteomes" id="UP001482620">
    <property type="component" value="Unassembled WGS sequence"/>
</dbReference>
<comment type="caution">
    <text evidence="2">The sequence shown here is derived from an EMBL/GenBank/DDBJ whole genome shotgun (WGS) entry which is preliminary data.</text>
</comment>